<evidence type="ECO:0000259" key="5">
    <source>
        <dbReference type="SMART" id="SM00849"/>
    </source>
</evidence>
<evidence type="ECO:0000313" key="6">
    <source>
        <dbReference type="EMBL" id="MBB6692434.1"/>
    </source>
</evidence>
<evidence type="ECO:0000256" key="4">
    <source>
        <dbReference type="SAM" id="MobiDB-lite"/>
    </source>
</evidence>
<dbReference type="SMART" id="SM00849">
    <property type="entry name" value="Lactamase_B"/>
    <property type="match status" value="1"/>
</dbReference>
<dbReference type="Gene3D" id="3.60.15.10">
    <property type="entry name" value="Ribonuclease Z/Hydroxyacylglutathione hydrolase-like"/>
    <property type="match status" value="1"/>
</dbReference>
<evidence type="ECO:0000256" key="3">
    <source>
        <dbReference type="ARBA" id="ARBA00048505"/>
    </source>
</evidence>
<name>A0A841U376_9BACL</name>
<dbReference type="InterPro" id="IPR050662">
    <property type="entry name" value="Sec-metab_biosynth-thioest"/>
</dbReference>
<dbReference type="InterPro" id="IPR036866">
    <property type="entry name" value="RibonucZ/Hydroxyglut_hydro"/>
</dbReference>
<dbReference type="Proteomes" id="UP000553776">
    <property type="component" value="Unassembled WGS sequence"/>
</dbReference>
<comment type="caution">
    <text evidence="6">The sequence shown here is derived from an EMBL/GenBank/DDBJ whole genome shotgun (WGS) entry which is preliminary data.</text>
</comment>
<accession>A0A841U376</accession>
<comment type="catalytic activity">
    <reaction evidence="1">
        <text>3',5'-cyclic CMP + H2O = CMP + H(+)</text>
        <dbReference type="Rhea" id="RHEA:72675"/>
        <dbReference type="ChEBI" id="CHEBI:15377"/>
        <dbReference type="ChEBI" id="CHEBI:15378"/>
        <dbReference type="ChEBI" id="CHEBI:58003"/>
        <dbReference type="ChEBI" id="CHEBI:60377"/>
    </reaction>
    <physiologicalReaction direction="left-to-right" evidence="1">
        <dbReference type="Rhea" id="RHEA:72676"/>
    </physiologicalReaction>
</comment>
<dbReference type="Pfam" id="PF21221">
    <property type="entry name" value="B_lactamase-like_C"/>
    <property type="match status" value="1"/>
</dbReference>
<comment type="catalytic activity">
    <reaction evidence="3">
        <text>3',5'-cyclic UMP + H2O = UMP + H(+)</text>
        <dbReference type="Rhea" id="RHEA:70575"/>
        <dbReference type="ChEBI" id="CHEBI:15377"/>
        <dbReference type="ChEBI" id="CHEBI:15378"/>
        <dbReference type="ChEBI" id="CHEBI:57865"/>
        <dbReference type="ChEBI" id="CHEBI:184387"/>
    </reaction>
    <physiologicalReaction direction="left-to-right" evidence="3">
        <dbReference type="Rhea" id="RHEA:70576"/>
    </physiologicalReaction>
</comment>
<dbReference type="PANTHER" id="PTHR23131:SF4">
    <property type="entry name" value="METALLO-BETA-LACTAMASE SUPERFAMILY POTEIN"/>
    <property type="match status" value="1"/>
</dbReference>
<comment type="function">
    <text evidence="2">Counteracts the endogenous Pycsar antiviral defense system. Phosphodiesterase that enables metal-dependent hydrolysis of host cyclic nucleotide Pycsar defense signals such as cCMP and cUMP.</text>
</comment>
<feature type="compositionally biased region" description="Basic and acidic residues" evidence="4">
    <location>
        <begin position="332"/>
        <end position="341"/>
    </location>
</feature>
<dbReference type="InterPro" id="IPR048933">
    <property type="entry name" value="B_lactamase-like_C"/>
</dbReference>
<feature type="region of interest" description="Disordered" evidence="4">
    <location>
        <begin position="330"/>
        <end position="353"/>
    </location>
</feature>
<dbReference type="AlphaFoldDB" id="A0A841U376"/>
<reference evidence="6 7" key="1">
    <citation type="submission" date="2020-08" db="EMBL/GenBank/DDBJ databases">
        <title>Cohnella phylogeny.</title>
        <authorList>
            <person name="Dunlap C."/>
        </authorList>
    </citation>
    <scope>NUCLEOTIDE SEQUENCE [LARGE SCALE GENOMIC DNA]</scope>
    <source>
        <strain evidence="6 7">DSM 25239</strain>
    </source>
</reference>
<dbReference type="Gene3D" id="1.10.10.10">
    <property type="entry name" value="Winged helix-like DNA-binding domain superfamily/Winged helix DNA-binding domain"/>
    <property type="match status" value="1"/>
</dbReference>
<keyword evidence="6" id="KW-0378">Hydrolase</keyword>
<dbReference type="SUPFAM" id="SSF56281">
    <property type="entry name" value="Metallo-hydrolase/oxidoreductase"/>
    <property type="match status" value="1"/>
</dbReference>
<dbReference type="CDD" id="cd07725">
    <property type="entry name" value="TTHA1429-like_MBL-fold"/>
    <property type="match status" value="1"/>
</dbReference>
<dbReference type="Pfam" id="PF00753">
    <property type="entry name" value="Lactamase_B"/>
    <property type="match status" value="1"/>
</dbReference>
<gene>
    <name evidence="6" type="ORF">H7B90_13570</name>
</gene>
<evidence type="ECO:0000313" key="7">
    <source>
        <dbReference type="Proteomes" id="UP000553776"/>
    </source>
</evidence>
<evidence type="ECO:0000256" key="1">
    <source>
        <dbReference type="ARBA" id="ARBA00034221"/>
    </source>
</evidence>
<feature type="domain" description="Metallo-beta-lactamase" evidence="5">
    <location>
        <begin position="27"/>
        <end position="243"/>
    </location>
</feature>
<evidence type="ECO:0000256" key="2">
    <source>
        <dbReference type="ARBA" id="ARBA00034301"/>
    </source>
</evidence>
<dbReference type="RefSeq" id="WP_185136417.1">
    <property type="nucleotide sequence ID" value="NZ_JACJVR010000052.1"/>
</dbReference>
<sequence length="353" mass="39646">MREQAAVTRHENGWIRAKVPVPFSLKWVNAYLLPEEGGAWTLIDPGLRSADTEAFWEETLKSLGIRWGDIRRIVLTHHHPDHYGLSGWFQERTGAPVHLSMTARRYAMRLWGERETFSGELIAAFREHGLPEELTEGMRGHLRGVFGQVLPHPEDVRPLPPAGERFEMAGRSWELIGGEGHAPGHISFYDPETGVVLCGDQVLPDITPNIGWMPDADPDPLGSYLASLREMRRVGEAYAYPGHRDPFPNASERISRLLEHHDRRLLRMRELLGDRDPASKADGAGEGTTSFEMCELLFGKHLRGNPHNLRFAMAETIAHLERLTLAGGAVRTEGRDPDGRRVVRYGPSEQAAE</sequence>
<protein>
    <submittedName>
        <fullName evidence="6">MBL fold metallo-hydrolase</fullName>
    </submittedName>
</protein>
<dbReference type="GO" id="GO:0016787">
    <property type="term" value="F:hydrolase activity"/>
    <property type="evidence" value="ECO:0007669"/>
    <property type="project" value="UniProtKB-KW"/>
</dbReference>
<keyword evidence="7" id="KW-1185">Reference proteome</keyword>
<proteinExistence type="predicted"/>
<dbReference type="PANTHER" id="PTHR23131">
    <property type="entry name" value="ENDORIBONUCLEASE LACTB2"/>
    <property type="match status" value="1"/>
</dbReference>
<dbReference type="EMBL" id="JACJVR010000052">
    <property type="protein sequence ID" value="MBB6692434.1"/>
    <property type="molecule type" value="Genomic_DNA"/>
</dbReference>
<dbReference type="InterPro" id="IPR036388">
    <property type="entry name" value="WH-like_DNA-bd_sf"/>
</dbReference>
<dbReference type="InterPro" id="IPR001279">
    <property type="entry name" value="Metallo-B-lactamas"/>
</dbReference>
<organism evidence="6 7">
    <name type="scientific">Cohnella xylanilytica</name>
    <dbReference type="NCBI Taxonomy" id="557555"/>
    <lineage>
        <taxon>Bacteria</taxon>
        <taxon>Bacillati</taxon>
        <taxon>Bacillota</taxon>
        <taxon>Bacilli</taxon>
        <taxon>Bacillales</taxon>
        <taxon>Paenibacillaceae</taxon>
        <taxon>Cohnella</taxon>
    </lineage>
</organism>